<accession>A0A2K2UBD9</accession>
<reference evidence="3" key="1">
    <citation type="submission" date="2018-01" db="EMBL/GenBank/DDBJ databases">
        <title>Rubneribacter badeniensis gen. nov., sp. nov., and Colonibacter rubneri, gen. nov., sp. nov., WGS of new members of the Eggerthellaceae.</title>
        <authorList>
            <person name="Danylec N."/>
            <person name="Stoll D.A."/>
            <person name="Doetsch A."/>
            <person name="Kulling S.E."/>
            <person name="Huch M."/>
        </authorList>
    </citation>
    <scope>NUCLEOTIDE SEQUENCE [LARGE SCALE GENOMIC DNA]</scope>
    <source>
        <strain evidence="3">ResAG-96</strain>
    </source>
</reference>
<dbReference type="EMBL" id="PPEK01000006">
    <property type="protein sequence ID" value="PNV67641.1"/>
    <property type="molecule type" value="Genomic_DNA"/>
</dbReference>
<dbReference type="OrthoDB" id="9805141at2"/>
<name>A0A2K2UBD9_9ACTN</name>
<gene>
    <name evidence="2" type="ORF">C2L71_06225</name>
</gene>
<keyword evidence="3" id="KW-1185">Reference proteome</keyword>
<dbReference type="InterPro" id="IPR027417">
    <property type="entry name" value="P-loop_NTPase"/>
</dbReference>
<protein>
    <submittedName>
        <fullName evidence="2">Uncharacterized protein</fullName>
    </submittedName>
</protein>
<evidence type="ECO:0000313" key="2">
    <source>
        <dbReference type="EMBL" id="PNV67641.1"/>
    </source>
</evidence>
<dbReference type="Pfam" id="PF13481">
    <property type="entry name" value="AAA_25"/>
    <property type="match status" value="1"/>
</dbReference>
<dbReference type="Proteomes" id="UP000236197">
    <property type="component" value="Unassembled WGS sequence"/>
</dbReference>
<dbReference type="RefSeq" id="WP_103264926.1">
    <property type="nucleotide sequence ID" value="NZ_CABMLE010000006.1"/>
</dbReference>
<dbReference type="AlphaFoldDB" id="A0A2K2UBD9"/>
<comment type="caution">
    <text evidence="2">The sequence shown here is derived from an EMBL/GenBank/DDBJ whole genome shotgun (WGS) entry which is preliminary data.</text>
</comment>
<organism evidence="2 3">
    <name type="scientific">Enteroscipio rubneri</name>
    <dbReference type="NCBI Taxonomy" id="2070686"/>
    <lineage>
        <taxon>Bacteria</taxon>
        <taxon>Bacillati</taxon>
        <taxon>Actinomycetota</taxon>
        <taxon>Coriobacteriia</taxon>
        <taxon>Eggerthellales</taxon>
        <taxon>Eggerthellaceae</taxon>
        <taxon>Enteroscipio</taxon>
    </lineage>
</organism>
<proteinExistence type="predicted"/>
<feature type="region of interest" description="Disordered" evidence="1">
    <location>
        <begin position="15"/>
        <end position="35"/>
    </location>
</feature>
<evidence type="ECO:0000256" key="1">
    <source>
        <dbReference type="SAM" id="MobiDB-lite"/>
    </source>
</evidence>
<dbReference type="Gene3D" id="3.40.50.300">
    <property type="entry name" value="P-loop containing nucleotide triphosphate hydrolases"/>
    <property type="match status" value="1"/>
</dbReference>
<evidence type="ECO:0000313" key="3">
    <source>
        <dbReference type="Proteomes" id="UP000236197"/>
    </source>
</evidence>
<sequence length="214" mass="22958">MSEVVDAWEDEARRAGELAGDMSQEAEREEGGLPPIVPLDLADVPPLRPELIEGVLRQGHVMMLGGPSKAGKTQSLVELAVAIAAGGTWFGLRCEKGRVLYIDGETDPASFAHRFRGVADRLAADHACVKASVDVWILRGKSRPLGELAGQIADRASGKGYNAVILDPAYPFMDGDENSAGDVRSFCNAITEVSDRLGCSVIYDHHHFPGVRHA</sequence>
<dbReference type="SUPFAM" id="SSF52540">
    <property type="entry name" value="P-loop containing nucleoside triphosphate hydrolases"/>
    <property type="match status" value="1"/>
</dbReference>